<dbReference type="CDD" id="cd00067">
    <property type="entry name" value="GAL4"/>
    <property type="match status" value="1"/>
</dbReference>
<gene>
    <name evidence="5" type="ORF">MSAN_00035100</name>
</gene>
<organism evidence="5 6">
    <name type="scientific">Mycena sanguinolenta</name>
    <dbReference type="NCBI Taxonomy" id="230812"/>
    <lineage>
        <taxon>Eukaryota</taxon>
        <taxon>Fungi</taxon>
        <taxon>Dikarya</taxon>
        <taxon>Basidiomycota</taxon>
        <taxon>Agaricomycotina</taxon>
        <taxon>Agaricomycetes</taxon>
        <taxon>Agaricomycetidae</taxon>
        <taxon>Agaricales</taxon>
        <taxon>Marasmiineae</taxon>
        <taxon>Mycenaceae</taxon>
        <taxon>Mycena</taxon>
    </lineage>
</organism>
<keyword evidence="6" id="KW-1185">Reference proteome</keyword>
<reference evidence="5" key="1">
    <citation type="submission" date="2020-05" db="EMBL/GenBank/DDBJ databases">
        <title>Mycena genomes resolve the evolution of fungal bioluminescence.</title>
        <authorList>
            <person name="Tsai I.J."/>
        </authorList>
    </citation>
    <scope>NUCLEOTIDE SEQUENCE</scope>
    <source>
        <strain evidence="5">160909Yilan</strain>
    </source>
</reference>
<dbReference type="Pfam" id="PF00172">
    <property type="entry name" value="Zn_clus"/>
    <property type="match status" value="1"/>
</dbReference>
<dbReference type="GO" id="GO:0000981">
    <property type="term" value="F:DNA-binding transcription factor activity, RNA polymerase II-specific"/>
    <property type="evidence" value="ECO:0007669"/>
    <property type="project" value="InterPro"/>
</dbReference>
<feature type="compositionally biased region" description="Low complexity" evidence="3">
    <location>
        <begin position="117"/>
        <end position="132"/>
    </location>
</feature>
<dbReference type="SMART" id="SM00066">
    <property type="entry name" value="GAL4"/>
    <property type="match status" value="1"/>
</dbReference>
<sequence length="328" mass="36252">MPADSATTKRKTTKATSEVSPDDHRKRRRNRTTQSCLNCHTTKRMCDRKRPCSRCTQLGLTGLCVYEVDNPSGKSKDQDERSRLQTRIAELEGVIRKLKNKPHPRGGASETNLLNSAVRSPASPSPSNSNAALHPPIGDTAWADILNWEPSESSPSSSSNTHSLPSTPSPLLVSASRSHDLLPDQPWNYPAPAHDPRTPVLCNCLNELVCYTTTLELASELRRVSAILSRSLNHCFGAPCALSTKIRELESLVVHALQDTTQLAWKALDITPAVRVHACRPSPDLRLREQPVEIASWDVWDEDTGLPAYDNSFMNWIPPSSSPPKLYP</sequence>
<comment type="caution">
    <text evidence="5">The sequence shown here is derived from an EMBL/GenBank/DDBJ whole genome shotgun (WGS) entry which is preliminary data.</text>
</comment>
<dbReference type="InterPro" id="IPR036864">
    <property type="entry name" value="Zn2-C6_fun-type_DNA-bd_sf"/>
</dbReference>
<dbReference type="PROSITE" id="PS50048">
    <property type="entry name" value="ZN2_CY6_FUNGAL_2"/>
    <property type="match status" value="1"/>
</dbReference>
<name>A0A8H6ZBV5_9AGAR</name>
<feature type="region of interest" description="Disordered" evidence="3">
    <location>
        <begin position="148"/>
        <end position="174"/>
    </location>
</feature>
<dbReference type="SUPFAM" id="SSF57701">
    <property type="entry name" value="Zn2/Cys6 DNA-binding domain"/>
    <property type="match status" value="1"/>
</dbReference>
<dbReference type="InterPro" id="IPR050613">
    <property type="entry name" value="Sec_Metabolite_Reg"/>
</dbReference>
<evidence type="ECO:0000256" key="2">
    <source>
        <dbReference type="ARBA" id="ARBA00023242"/>
    </source>
</evidence>
<evidence type="ECO:0000313" key="6">
    <source>
        <dbReference type="Proteomes" id="UP000623467"/>
    </source>
</evidence>
<dbReference type="InterPro" id="IPR001138">
    <property type="entry name" value="Zn2Cys6_DnaBD"/>
</dbReference>
<dbReference type="AlphaFoldDB" id="A0A8H6ZBV5"/>
<dbReference type="PANTHER" id="PTHR31001">
    <property type="entry name" value="UNCHARACTERIZED TRANSCRIPTIONAL REGULATORY PROTEIN"/>
    <property type="match status" value="1"/>
</dbReference>
<dbReference type="GO" id="GO:0005634">
    <property type="term" value="C:nucleus"/>
    <property type="evidence" value="ECO:0007669"/>
    <property type="project" value="UniProtKB-SubCell"/>
</dbReference>
<accession>A0A8H6ZBV5</accession>
<keyword evidence="2" id="KW-0539">Nucleus</keyword>
<dbReference type="GO" id="GO:0008270">
    <property type="term" value="F:zinc ion binding"/>
    <property type="evidence" value="ECO:0007669"/>
    <property type="project" value="InterPro"/>
</dbReference>
<feature type="region of interest" description="Disordered" evidence="3">
    <location>
        <begin position="1"/>
        <end position="32"/>
    </location>
</feature>
<dbReference type="PANTHER" id="PTHR31001:SF81">
    <property type="entry name" value="ZN(II)2CYS6 TRANSCRIPTION FACTOR"/>
    <property type="match status" value="1"/>
</dbReference>
<evidence type="ECO:0000259" key="4">
    <source>
        <dbReference type="PROSITE" id="PS50048"/>
    </source>
</evidence>
<dbReference type="PROSITE" id="PS00463">
    <property type="entry name" value="ZN2_CY6_FUNGAL_1"/>
    <property type="match status" value="1"/>
</dbReference>
<comment type="subcellular location">
    <subcellularLocation>
        <location evidence="1">Nucleus</location>
    </subcellularLocation>
</comment>
<feature type="domain" description="Zn(2)-C6 fungal-type" evidence="4">
    <location>
        <begin position="35"/>
        <end position="66"/>
    </location>
</feature>
<protein>
    <recommendedName>
        <fullName evidence="4">Zn(2)-C6 fungal-type domain-containing protein</fullName>
    </recommendedName>
</protein>
<dbReference type="Gene3D" id="4.10.240.10">
    <property type="entry name" value="Zn(2)-C6 fungal-type DNA-binding domain"/>
    <property type="match status" value="1"/>
</dbReference>
<evidence type="ECO:0000256" key="1">
    <source>
        <dbReference type="ARBA" id="ARBA00004123"/>
    </source>
</evidence>
<evidence type="ECO:0000313" key="5">
    <source>
        <dbReference type="EMBL" id="KAF7376200.1"/>
    </source>
</evidence>
<proteinExistence type="predicted"/>
<evidence type="ECO:0000256" key="3">
    <source>
        <dbReference type="SAM" id="MobiDB-lite"/>
    </source>
</evidence>
<dbReference type="EMBL" id="JACAZH010000001">
    <property type="protein sequence ID" value="KAF7376200.1"/>
    <property type="molecule type" value="Genomic_DNA"/>
</dbReference>
<feature type="compositionally biased region" description="Low complexity" evidence="3">
    <location>
        <begin position="150"/>
        <end position="174"/>
    </location>
</feature>
<dbReference type="OrthoDB" id="2269373at2759"/>
<feature type="region of interest" description="Disordered" evidence="3">
    <location>
        <begin position="117"/>
        <end position="136"/>
    </location>
</feature>
<dbReference type="Proteomes" id="UP000623467">
    <property type="component" value="Unassembled WGS sequence"/>
</dbReference>